<dbReference type="Pfam" id="PF00356">
    <property type="entry name" value="LacI"/>
    <property type="match status" value="1"/>
</dbReference>
<dbReference type="EMBL" id="JAUQOM010000001">
    <property type="protein sequence ID" value="MDO7834142.1"/>
    <property type="molecule type" value="Genomic_DNA"/>
</dbReference>
<evidence type="ECO:0000256" key="1">
    <source>
        <dbReference type="ARBA" id="ARBA00023015"/>
    </source>
</evidence>
<dbReference type="InterPro" id="IPR010982">
    <property type="entry name" value="Lambda_DNA-bd_dom_sf"/>
</dbReference>
<organism evidence="5 6">
    <name type="scientific">Sphingobium cyanobacteriorum</name>
    <dbReference type="NCBI Taxonomy" id="3063954"/>
    <lineage>
        <taxon>Bacteria</taxon>
        <taxon>Pseudomonadati</taxon>
        <taxon>Pseudomonadota</taxon>
        <taxon>Alphaproteobacteria</taxon>
        <taxon>Sphingomonadales</taxon>
        <taxon>Sphingomonadaceae</taxon>
        <taxon>Sphingobium</taxon>
    </lineage>
</organism>
<dbReference type="PRINTS" id="PR00036">
    <property type="entry name" value="HTHLACI"/>
</dbReference>
<comment type="caution">
    <text evidence="5">The sequence shown here is derived from an EMBL/GenBank/DDBJ whole genome shotgun (WGS) entry which is preliminary data.</text>
</comment>
<dbReference type="PROSITE" id="PS00356">
    <property type="entry name" value="HTH_LACI_1"/>
    <property type="match status" value="1"/>
</dbReference>
<dbReference type="InterPro" id="IPR000843">
    <property type="entry name" value="HTH_LacI"/>
</dbReference>
<evidence type="ECO:0000256" key="3">
    <source>
        <dbReference type="ARBA" id="ARBA00023163"/>
    </source>
</evidence>
<dbReference type="Proteomes" id="UP001176471">
    <property type="component" value="Unassembled WGS sequence"/>
</dbReference>
<dbReference type="GO" id="GO:0003677">
    <property type="term" value="F:DNA binding"/>
    <property type="evidence" value="ECO:0007669"/>
    <property type="project" value="UniProtKB-KW"/>
</dbReference>
<keyword evidence="1" id="KW-0805">Transcription regulation</keyword>
<feature type="domain" description="HTH lacI-type" evidence="4">
    <location>
        <begin position="2"/>
        <end position="56"/>
    </location>
</feature>
<dbReference type="SMART" id="SM00354">
    <property type="entry name" value="HTH_LACI"/>
    <property type="match status" value="1"/>
</dbReference>
<dbReference type="PANTHER" id="PTHR30146">
    <property type="entry name" value="LACI-RELATED TRANSCRIPTIONAL REPRESSOR"/>
    <property type="match status" value="1"/>
</dbReference>
<protein>
    <submittedName>
        <fullName evidence="5">LacI family DNA-binding transcriptional regulator</fullName>
    </submittedName>
</protein>
<evidence type="ECO:0000313" key="6">
    <source>
        <dbReference type="Proteomes" id="UP001176471"/>
    </source>
</evidence>
<gene>
    <name evidence="5" type="ORF">Q4610_03705</name>
</gene>
<evidence type="ECO:0000256" key="2">
    <source>
        <dbReference type="ARBA" id="ARBA00023125"/>
    </source>
</evidence>
<dbReference type="Gene3D" id="1.10.260.40">
    <property type="entry name" value="lambda repressor-like DNA-binding domains"/>
    <property type="match status" value="1"/>
</dbReference>
<name>A0ABT8ZIW9_9SPHN</name>
<keyword evidence="6" id="KW-1185">Reference proteome</keyword>
<proteinExistence type="predicted"/>
<dbReference type="SUPFAM" id="SSF47413">
    <property type="entry name" value="lambda repressor-like DNA-binding domains"/>
    <property type="match status" value="1"/>
</dbReference>
<keyword evidence="2 5" id="KW-0238">DNA-binding</keyword>
<accession>A0ABT8ZIW9</accession>
<evidence type="ECO:0000259" key="4">
    <source>
        <dbReference type="PROSITE" id="PS50932"/>
    </source>
</evidence>
<keyword evidence="3" id="KW-0804">Transcription</keyword>
<sequence length="341" mass="36344">MSTIADVAARAGVSIKTVSKVLNGADTVRPRLKQRIDDAISDLDYRPALGARQLASGKSYIVTLLLAAEGGDYYSRMIMEMTRACARYGYHAMVETHAFDTDLQSDIELRLSCMPDAIVVAPPFSNNIRLIEKLAGLGIPFARIEAGDGGPGIRVPVPGRVAAREMTAHLIAQGHRRIGMLAAVSEDYPADDRRLGYLDALEDAGICPDPRLVVRTNFSFRSGVIAARSLLALADRPTAIFGGSDLAALGAMACAQDLGFRIPKDLAIAGFDNASDSRIVYPALTTVHQPLEEIIRYCVDAVLGKAQDAPDFPLRLIVRGSTGGAETIVDHPAQDSGGPCA</sequence>
<dbReference type="Gene3D" id="3.40.50.2300">
    <property type="match status" value="2"/>
</dbReference>
<dbReference type="InterPro" id="IPR046335">
    <property type="entry name" value="LacI/GalR-like_sensor"/>
</dbReference>
<dbReference type="CDD" id="cd01392">
    <property type="entry name" value="HTH_LacI"/>
    <property type="match status" value="1"/>
</dbReference>
<dbReference type="InterPro" id="IPR028082">
    <property type="entry name" value="Peripla_BP_I"/>
</dbReference>
<reference evidence="5" key="1">
    <citation type="submission" date="2023-07" db="EMBL/GenBank/DDBJ databases">
        <title>Bacterial whole genome sequence for Sphingobium sp. HBC34.</title>
        <authorList>
            <person name="Le V."/>
            <person name="Ko S.-R."/>
            <person name="Ahn C.-Y."/>
            <person name="Oh H.-M."/>
        </authorList>
    </citation>
    <scope>NUCLEOTIDE SEQUENCE</scope>
    <source>
        <strain evidence="5">HBC34</strain>
    </source>
</reference>
<dbReference type="RefSeq" id="WP_304534647.1">
    <property type="nucleotide sequence ID" value="NZ_JAUQOM010000001.1"/>
</dbReference>
<dbReference type="SUPFAM" id="SSF53822">
    <property type="entry name" value="Periplasmic binding protein-like I"/>
    <property type="match status" value="1"/>
</dbReference>
<dbReference type="PROSITE" id="PS50932">
    <property type="entry name" value="HTH_LACI_2"/>
    <property type="match status" value="1"/>
</dbReference>
<evidence type="ECO:0000313" key="5">
    <source>
        <dbReference type="EMBL" id="MDO7834142.1"/>
    </source>
</evidence>
<dbReference type="PANTHER" id="PTHR30146:SF153">
    <property type="entry name" value="LACTOSE OPERON REPRESSOR"/>
    <property type="match status" value="1"/>
</dbReference>
<dbReference type="Pfam" id="PF13377">
    <property type="entry name" value="Peripla_BP_3"/>
    <property type="match status" value="1"/>
</dbReference>